<accession>A0A5E7HDS7</accession>
<reference evidence="4 5" key="1">
    <citation type="submission" date="2019-09" db="EMBL/GenBank/DDBJ databases">
        <authorList>
            <person name="Chandra G."/>
            <person name="Truman W A."/>
        </authorList>
    </citation>
    <scope>NUCLEOTIDE SEQUENCE [LARGE SCALE GENOMIC DNA]</scope>
    <source>
        <strain evidence="4">PS862</strain>
    </source>
</reference>
<protein>
    <recommendedName>
        <fullName evidence="3">Glycosyl transferase family 1 domain-containing protein</fullName>
    </recommendedName>
</protein>
<dbReference type="RefSeq" id="WP_150783297.1">
    <property type="nucleotide sequence ID" value="NZ_CABVII010000003.1"/>
</dbReference>
<organism evidence="4 5">
    <name type="scientific">Pseudomonas fluorescens</name>
    <dbReference type="NCBI Taxonomy" id="294"/>
    <lineage>
        <taxon>Bacteria</taxon>
        <taxon>Pseudomonadati</taxon>
        <taxon>Pseudomonadota</taxon>
        <taxon>Gammaproteobacteria</taxon>
        <taxon>Pseudomonadales</taxon>
        <taxon>Pseudomonadaceae</taxon>
        <taxon>Pseudomonas</taxon>
    </lineage>
</organism>
<dbReference type="Proteomes" id="UP000385207">
    <property type="component" value="Unassembled WGS sequence"/>
</dbReference>
<dbReference type="OrthoDB" id="6383742at2"/>
<dbReference type="InterPro" id="IPR001296">
    <property type="entry name" value="Glyco_trans_1"/>
</dbReference>
<evidence type="ECO:0000256" key="1">
    <source>
        <dbReference type="ARBA" id="ARBA00022676"/>
    </source>
</evidence>
<dbReference type="Pfam" id="PF00534">
    <property type="entry name" value="Glycos_transf_1"/>
    <property type="match status" value="1"/>
</dbReference>
<sequence length="351" mass="39985">MSLLSTIKVHVLYESSNGAEPHGCSVIRLLRPLSHPSVAEQIELTYGTKIPEHLVDVVIIERLWVHQFNTIELLQQLRSLKLRGIKIIYETDDDLLNVNSRIGDREWPTLDQKNIIRLLAREADGVIVSTKNLAKTFTTLNQNIHIIENSLDETLFHRKAEARTNKKIKFGYMGTFTHLEDLIFVSAAIKNALVKFESNVEFEIVGIGDEDTIRKIFGDAPVSIKRVPEKDVPYEKFCHWMSENLRWDFGIAPLLKSKFSDSKSDIKFLDYSLVGIPGVYSNVPAYTDTVQDNVTGLLCDNSVDHWTAQIEKMITSQELRAQLADAAFEYTIKHRTLNINSKNFANTIRTI</sequence>
<keyword evidence="1" id="KW-0328">Glycosyltransferase</keyword>
<gene>
    <name evidence="4" type="ORF">PS862_00870</name>
</gene>
<proteinExistence type="predicted"/>
<dbReference type="Gene3D" id="3.40.50.2000">
    <property type="entry name" value="Glycogen Phosphorylase B"/>
    <property type="match status" value="3"/>
</dbReference>
<keyword evidence="2" id="KW-0808">Transferase</keyword>
<feature type="domain" description="Glycosyl transferase family 1" evidence="3">
    <location>
        <begin position="273"/>
        <end position="328"/>
    </location>
</feature>
<dbReference type="GO" id="GO:0016757">
    <property type="term" value="F:glycosyltransferase activity"/>
    <property type="evidence" value="ECO:0007669"/>
    <property type="project" value="UniProtKB-KW"/>
</dbReference>
<dbReference type="EMBL" id="CABVII010000003">
    <property type="protein sequence ID" value="VVO62038.1"/>
    <property type="molecule type" value="Genomic_DNA"/>
</dbReference>
<dbReference type="AlphaFoldDB" id="A0A5E7HDS7"/>
<dbReference type="PANTHER" id="PTHR12526:SF629">
    <property type="entry name" value="TEICHURONIC ACID BIOSYNTHESIS GLYCOSYLTRANSFERASE TUAH-RELATED"/>
    <property type="match status" value="1"/>
</dbReference>
<evidence type="ECO:0000313" key="5">
    <source>
        <dbReference type="Proteomes" id="UP000385207"/>
    </source>
</evidence>
<dbReference type="GO" id="GO:1901135">
    <property type="term" value="P:carbohydrate derivative metabolic process"/>
    <property type="evidence" value="ECO:0007669"/>
    <property type="project" value="UniProtKB-ARBA"/>
</dbReference>
<dbReference type="SUPFAM" id="SSF53756">
    <property type="entry name" value="UDP-Glycosyltransferase/glycogen phosphorylase"/>
    <property type="match status" value="1"/>
</dbReference>
<evidence type="ECO:0000313" key="4">
    <source>
        <dbReference type="EMBL" id="VVO62038.1"/>
    </source>
</evidence>
<name>A0A5E7HDS7_PSEFL</name>
<evidence type="ECO:0000256" key="2">
    <source>
        <dbReference type="ARBA" id="ARBA00022679"/>
    </source>
</evidence>
<dbReference type="PANTHER" id="PTHR12526">
    <property type="entry name" value="GLYCOSYLTRANSFERASE"/>
    <property type="match status" value="1"/>
</dbReference>
<evidence type="ECO:0000259" key="3">
    <source>
        <dbReference type="Pfam" id="PF00534"/>
    </source>
</evidence>